<dbReference type="GO" id="GO:0016887">
    <property type="term" value="F:ATP hydrolysis activity"/>
    <property type="evidence" value="ECO:0007669"/>
    <property type="project" value="InterPro"/>
</dbReference>
<dbReference type="Proteomes" id="UP001210925">
    <property type="component" value="Unassembled WGS sequence"/>
</dbReference>
<evidence type="ECO:0000256" key="5">
    <source>
        <dbReference type="SAM" id="MobiDB-lite"/>
    </source>
</evidence>
<dbReference type="NCBIfam" id="NF003555">
    <property type="entry name" value="PRK05218.1"/>
    <property type="match status" value="1"/>
</dbReference>
<dbReference type="Gene3D" id="1.20.120.790">
    <property type="entry name" value="Heat shock protein 90, C-terminal domain"/>
    <property type="match status" value="1"/>
</dbReference>
<dbReference type="InterPro" id="IPR001404">
    <property type="entry name" value="Hsp90_fam"/>
</dbReference>
<dbReference type="Pfam" id="PF00183">
    <property type="entry name" value="HSP90"/>
    <property type="match status" value="1"/>
</dbReference>
<protein>
    <submittedName>
        <fullName evidence="6">Uncharacterized protein</fullName>
    </submittedName>
</protein>
<dbReference type="InterPro" id="IPR020568">
    <property type="entry name" value="Ribosomal_Su5_D2-typ_SF"/>
</dbReference>
<dbReference type="AlphaFoldDB" id="A0AAD5UPU9"/>
<feature type="region of interest" description="Disordered" evidence="5">
    <location>
        <begin position="164"/>
        <end position="237"/>
    </location>
</feature>
<evidence type="ECO:0000313" key="7">
    <source>
        <dbReference type="Proteomes" id="UP001210925"/>
    </source>
</evidence>
<sequence length="1164" mass="133358">MDGAEQVANSESNETKVTESSVVDNAVPSIPSQPVEVSGANGQEGVITQEVHPSAVEVVTQAKVQETTGVASSENIRAENVKSEVVQTAAVVEETADPFQEGEPLKDVQPGTPGVDRSATMAAFEIKKQQQLEEKRLEAERLQKEQEAIAFEKARILKEKVEREAAEKKRLEEEELQRKELERQEKLRKQQEQMERFEREKQEAAKRAEEEELKRQELERQEKLRKQQEKMERFEREKQEALRLKELEEARIKKEQEEQAFEKARILKEKVELEAEQKRQEELRLQREAELERVQKLSKQQNALEKFEEEQRFKKMSDEEKKAYLAKKEEEARIAEEKRIAQEKAEKEEAERVAREAEEKARKEAEEKARKEAEERAKIEAEEKARRDAEEQARLALLAAETKRESIGTSVVTQSTGVVPSAAQVEEDKKMQELNRIAEQQVFQLHKELSDKERIAEEVQLLAELETDKMMKEAERRLTLKSLGQLPDGSEVSKPADTSVAPSSVPAPAAVEKEQPTSFAQPPVESAGCANTDVFLRELISNSADALDKIRFQSLTNKAELETNEELKIYISSDKSGTEEFLKNLEKQNLTDPGLIGQFGVGFYSSFLVADRVTVISKNNKDDQYVWSSDSQSNFKITKDPRGNTLGRGTEIILHLKKDAAEFLETEKLKEIIQKHSEFVNFPIYLYVEKTIEEAVEDTDVPGEDVEDVTEEEKKPKTVSKTVQEWDLVNENKPIWTRSPSDVTDEEYKSFFKAHFKEFSDPIAHSHFKLEGENEFTGLLFIPSSPPQKFLQPDAPQLKNVQLFVKRVFITDELSDFLPKWLGFLKVLIDTDDIPLNVSRETLQNHAFLKIIKNKIISKALDLLIQLSEDDKEKFKLIHKEYKQAFRYGLYDAKTTHRKKLLKLLRFESSSKEYTSLQEYVDRMKEGQPQIYFSAGISLESAKASPLAEKLISKGYEVLYLSDSFEEYLTTTESLKQFNDLPLQNIQKPGLKLGTEDDETAAEETAIKEKYEPLTDWLKEKLEDKVSEVKVSFHLETAPLVVVPGSMGLSPSQEKMMVMQSSGKENYMLKFYLEQKRIMEINPTHPLVEKLLENVKEGNTDSIKHLPAALFEIYAIGSGYDVRNPTAFINTLETVFRDVLGVEQKPVEKEKAEEKQPESEHDEL</sequence>
<feature type="region of interest" description="Disordered" evidence="5">
    <location>
        <begin position="342"/>
        <end position="387"/>
    </location>
</feature>
<dbReference type="SUPFAM" id="SSF110942">
    <property type="entry name" value="HSP90 C-terminal domain"/>
    <property type="match status" value="1"/>
</dbReference>
<dbReference type="GO" id="GO:0140662">
    <property type="term" value="F:ATP-dependent protein folding chaperone"/>
    <property type="evidence" value="ECO:0007669"/>
    <property type="project" value="InterPro"/>
</dbReference>
<dbReference type="GO" id="GO:0051082">
    <property type="term" value="F:unfolded protein binding"/>
    <property type="evidence" value="ECO:0007669"/>
    <property type="project" value="InterPro"/>
</dbReference>
<comment type="caution">
    <text evidence="6">The sequence shown here is derived from an EMBL/GenBank/DDBJ whole genome shotgun (WGS) entry which is preliminary data.</text>
</comment>
<evidence type="ECO:0000256" key="3">
    <source>
        <dbReference type="ARBA" id="ARBA00022840"/>
    </source>
</evidence>
<feature type="region of interest" description="Disordered" evidence="5">
    <location>
        <begin position="95"/>
        <end position="116"/>
    </location>
</feature>
<dbReference type="SUPFAM" id="SSF55874">
    <property type="entry name" value="ATPase domain of HSP90 chaperone/DNA topoisomerase II/histidine kinase"/>
    <property type="match status" value="1"/>
</dbReference>
<dbReference type="Gene3D" id="3.30.230.80">
    <property type="match status" value="1"/>
</dbReference>
<dbReference type="SUPFAM" id="SSF54211">
    <property type="entry name" value="Ribosomal protein S5 domain 2-like"/>
    <property type="match status" value="1"/>
</dbReference>
<organism evidence="6 7">
    <name type="scientific">Boothiomyces macroporosus</name>
    <dbReference type="NCBI Taxonomy" id="261099"/>
    <lineage>
        <taxon>Eukaryota</taxon>
        <taxon>Fungi</taxon>
        <taxon>Fungi incertae sedis</taxon>
        <taxon>Chytridiomycota</taxon>
        <taxon>Chytridiomycota incertae sedis</taxon>
        <taxon>Chytridiomycetes</taxon>
        <taxon>Rhizophydiales</taxon>
        <taxon>Terramycetaceae</taxon>
        <taxon>Boothiomyces</taxon>
    </lineage>
</organism>
<dbReference type="InterPro" id="IPR036890">
    <property type="entry name" value="HATPase_C_sf"/>
</dbReference>
<dbReference type="InterPro" id="IPR037196">
    <property type="entry name" value="HSP90_C"/>
</dbReference>
<keyword evidence="3" id="KW-0067">ATP-binding</keyword>
<feature type="compositionally biased region" description="Acidic residues" evidence="5">
    <location>
        <begin position="698"/>
        <end position="711"/>
    </location>
</feature>
<reference evidence="6" key="1">
    <citation type="submission" date="2020-05" db="EMBL/GenBank/DDBJ databases">
        <title>Phylogenomic resolution of chytrid fungi.</title>
        <authorList>
            <person name="Stajich J.E."/>
            <person name="Amses K."/>
            <person name="Simmons R."/>
            <person name="Seto K."/>
            <person name="Myers J."/>
            <person name="Bonds A."/>
            <person name="Quandt C.A."/>
            <person name="Barry K."/>
            <person name="Liu P."/>
            <person name="Grigoriev I."/>
            <person name="Longcore J.E."/>
            <person name="James T.Y."/>
        </authorList>
    </citation>
    <scope>NUCLEOTIDE SEQUENCE</scope>
    <source>
        <strain evidence="6">PLAUS21</strain>
    </source>
</reference>
<evidence type="ECO:0000256" key="2">
    <source>
        <dbReference type="ARBA" id="ARBA00022741"/>
    </source>
</evidence>
<comment type="similarity">
    <text evidence="1">Belongs to the heat shock protein 90 family.</text>
</comment>
<evidence type="ECO:0000256" key="1">
    <source>
        <dbReference type="ARBA" id="ARBA00008239"/>
    </source>
</evidence>
<dbReference type="Gene3D" id="3.40.50.11260">
    <property type="match status" value="1"/>
</dbReference>
<feature type="region of interest" description="Disordered" evidence="5">
    <location>
        <begin position="1"/>
        <end position="40"/>
    </location>
</feature>
<name>A0AAD5UPU9_9FUNG</name>
<keyword evidence="4" id="KW-0143">Chaperone</keyword>
<evidence type="ECO:0000256" key="4">
    <source>
        <dbReference type="ARBA" id="ARBA00023186"/>
    </source>
</evidence>
<evidence type="ECO:0000313" key="6">
    <source>
        <dbReference type="EMBL" id="KAJ3261186.1"/>
    </source>
</evidence>
<keyword evidence="7" id="KW-1185">Reference proteome</keyword>
<accession>A0AAD5UPU9</accession>
<feature type="region of interest" description="Disordered" evidence="5">
    <location>
        <begin position="481"/>
        <end position="510"/>
    </location>
</feature>
<dbReference type="Gene3D" id="3.30.565.10">
    <property type="entry name" value="Histidine kinase-like ATPase, C-terminal domain"/>
    <property type="match status" value="2"/>
</dbReference>
<dbReference type="HAMAP" id="MF_00505">
    <property type="entry name" value="HSP90"/>
    <property type="match status" value="1"/>
</dbReference>
<proteinExistence type="inferred from homology"/>
<dbReference type="PANTHER" id="PTHR11528">
    <property type="entry name" value="HEAT SHOCK PROTEIN 90 FAMILY MEMBER"/>
    <property type="match status" value="1"/>
</dbReference>
<keyword evidence="2" id="KW-0547">Nucleotide-binding</keyword>
<dbReference type="EMBL" id="JADGKB010000007">
    <property type="protein sequence ID" value="KAJ3261186.1"/>
    <property type="molecule type" value="Genomic_DNA"/>
</dbReference>
<gene>
    <name evidence="6" type="ORF">HK103_006495</name>
</gene>
<dbReference type="GO" id="GO:0005524">
    <property type="term" value="F:ATP binding"/>
    <property type="evidence" value="ECO:0007669"/>
    <property type="project" value="UniProtKB-KW"/>
</dbReference>
<feature type="region of interest" description="Disordered" evidence="5">
    <location>
        <begin position="698"/>
        <end position="717"/>
    </location>
</feature>
<feature type="compositionally biased region" description="Low complexity" evidence="5">
    <location>
        <begin position="499"/>
        <end position="510"/>
    </location>
</feature>